<feature type="repeat" description="WD" evidence="3">
    <location>
        <begin position="183"/>
        <end position="224"/>
    </location>
</feature>
<feature type="region of interest" description="Disordered" evidence="4">
    <location>
        <begin position="32"/>
        <end position="66"/>
    </location>
</feature>
<dbReference type="PANTHER" id="PTHR15574">
    <property type="entry name" value="WD REPEAT DOMAIN-CONTAINING FAMILY"/>
    <property type="match status" value="1"/>
</dbReference>
<proteinExistence type="predicted"/>
<dbReference type="InterPro" id="IPR045151">
    <property type="entry name" value="DCAF8"/>
</dbReference>
<dbReference type="PROSITE" id="PS50082">
    <property type="entry name" value="WD_REPEATS_2"/>
    <property type="match status" value="2"/>
</dbReference>
<dbReference type="GO" id="GO:0005737">
    <property type="term" value="C:cytoplasm"/>
    <property type="evidence" value="ECO:0007669"/>
    <property type="project" value="TreeGrafter"/>
</dbReference>
<reference evidence="6" key="1">
    <citation type="submission" date="2011-08" db="EMBL/GenBank/DDBJ databases">
        <authorList>
            <person name="Rombauts S."/>
        </authorList>
    </citation>
    <scope>NUCLEOTIDE SEQUENCE</scope>
    <source>
        <strain evidence="6">London</strain>
    </source>
</reference>
<dbReference type="InterPro" id="IPR015943">
    <property type="entry name" value="WD40/YVTN_repeat-like_dom_sf"/>
</dbReference>
<protein>
    <recommendedName>
        <fullName evidence="7">WD repeat-containing protein 55 homolog</fullName>
    </recommendedName>
</protein>
<evidence type="ECO:0000313" key="5">
    <source>
        <dbReference type="EnsemblMetazoa" id="tetur03g02900.1"/>
    </source>
</evidence>
<keyword evidence="1 3" id="KW-0853">WD repeat</keyword>
<dbReference type="InterPro" id="IPR001680">
    <property type="entry name" value="WD40_rpt"/>
</dbReference>
<feature type="compositionally biased region" description="Polar residues" evidence="4">
    <location>
        <begin position="32"/>
        <end position="43"/>
    </location>
</feature>
<feature type="repeat" description="WD" evidence="3">
    <location>
        <begin position="140"/>
        <end position="181"/>
    </location>
</feature>
<dbReference type="AlphaFoldDB" id="T1JZ71"/>
<evidence type="ECO:0000256" key="2">
    <source>
        <dbReference type="ARBA" id="ARBA00022737"/>
    </source>
</evidence>
<organism evidence="5 6">
    <name type="scientific">Tetranychus urticae</name>
    <name type="common">Two-spotted spider mite</name>
    <dbReference type="NCBI Taxonomy" id="32264"/>
    <lineage>
        <taxon>Eukaryota</taxon>
        <taxon>Metazoa</taxon>
        <taxon>Ecdysozoa</taxon>
        <taxon>Arthropoda</taxon>
        <taxon>Chelicerata</taxon>
        <taxon>Arachnida</taxon>
        <taxon>Acari</taxon>
        <taxon>Acariformes</taxon>
        <taxon>Trombidiformes</taxon>
        <taxon>Prostigmata</taxon>
        <taxon>Eleutherengona</taxon>
        <taxon>Raphignathae</taxon>
        <taxon>Tetranychoidea</taxon>
        <taxon>Tetranychidae</taxon>
        <taxon>Tetranychus</taxon>
    </lineage>
</organism>
<evidence type="ECO:0000256" key="3">
    <source>
        <dbReference type="PROSITE-ProRule" id="PRU00221"/>
    </source>
</evidence>
<dbReference type="EnsemblMetazoa" id="tetur03g02900.1">
    <property type="protein sequence ID" value="tetur03g02900.1"/>
    <property type="gene ID" value="tetur03g02900"/>
</dbReference>
<keyword evidence="6" id="KW-1185">Reference proteome</keyword>
<dbReference type="HOGENOM" id="CLU_012381_4_0_1"/>
<evidence type="ECO:0008006" key="7">
    <source>
        <dbReference type="Google" id="ProtNLM"/>
    </source>
</evidence>
<keyword evidence="2" id="KW-0677">Repeat</keyword>
<dbReference type="Proteomes" id="UP000015104">
    <property type="component" value="Unassembled WGS sequence"/>
</dbReference>
<evidence type="ECO:0000256" key="4">
    <source>
        <dbReference type="SAM" id="MobiDB-lite"/>
    </source>
</evidence>
<dbReference type="Pfam" id="PF00400">
    <property type="entry name" value="WD40"/>
    <property type="match status" value="3"/>
</dbReference>
<dbReference type="Gene3D" id="2.130.10.10">
    <property type="entry name" value="YVTN repeat-like/Quinoprotein amine dehydrogenase"/>
    <property type="match status" value="1"/>
</dbReference>
<dbReference type="EMBL" id="CAEY01001117">
    <property type="status" value="NOT_ANNOTATED_CDS"/>
    <property type="molecule type" value="Genomic_DNA"/>
</dbReference>
<accession>T1JZ71</accession>
<evidence type="ECO:0000256" key="1">
    <source>
        <dbReference type="ARBA" id="ARBA00022574"/>
    </source>
</evidence>
<dbReference type="SMART" id="SM00320">
    <property type="entry name" value="WD40"/>
    <property type="match status" value="6"/>
</dbReference>
<reference evidence="5" key="2">
    <citation type="submission" date="2015-06" db="UniProtKB">
        <authorList>
            <consortium name="EnsemblMetazoa"/>
        </authorList>
    </citation>
    <scope>IDENTIFICATION</scope>
</reference>
<dbReference type="PROSITE" id="PS50294">
    <property type="entry name" value="WD_REPEATS_REGION"/>
    <property type="match status" value="1"/>
</dbReference>
<feature type="compositionally biased region" description="Polar residues" evidence="4">
    <location>
        <begin position="50"/>
        <end position="61"/>
    </location>
</feature>
<dbReference type="SUPFAM" id="SSF50978">
    <property type="entry name" value="WD40 repeat-like"/>
    <property type="match status" value="1"/>
</dbReference>
<dbReference type="GO" id="GO:0080008">
    <property type="term" value="C:Cul4-RING E3 ubiquitin ligase complex"/>
    <property type="evidence" value="ECO:0007669"/>
    <property type="project" value="TreeGrafter"/>
</dbReference>
<name>T1JZ71_TETUR</name>
<sequence>MKIRYFQLPFYRLHLQSLPFKGLVEGYLANMSNSDSSQSPTPRNSEDSDSSLGLRSNSTSTENEDEQDILHYDPTPWTNSFPQPYWFSVRQFIAREIGENVRPDLLEKKPYMTPHSPYWFRKYAYESQYFLQRMVKTHELEGHSGCVNCLNFNSSGNLLCSGSDDRKIKIWDWEKSKLTQSYSSGHTSNIFNCRWCLDNARIVTSGRDGQIRICDVNNPDSSRLIACHLSASHRLTFSDPNTVLSCGEDASVYEIDLRSNRPTFLLVLRNPSTTRPVPLYSINCNMIFTPNYFVVSGRSPKAYIFDRRFLRKPTEDEASAAHYGLGDEDAPGLPGSDIPCPTPVMQLFPPELENSMHYVTSAVYNSTGSKMLMSYNDEDLYVFDVKSGEMEGKFQGHRNSETIKSCSWFGDDFVLSGSDDGFIYGWERKSQHIVMSISSDMVGAVNCIELHPTYPVIAASGLEDSIKIFVPFSDVWPVPLVGIKNRICTNMKERSKDKKRYLLTAGEQIIWTFLRNNGGDDSDSNDENAARGSCLAS</sequence>
<dbReference type="PANTHER" id="PTHR15574:SF21">
    <property type="entry name" value="DDB1- AND CUL4-ASSOCIATED FACTOR 8"/>
    <property type="match status" value="1"/>
</dbReference>
<dbReference type="InterPro" id="IPR036322">
    <property type="entry name" value="WD40_repeat_dom_sf"/>
</dbReference>
<dbReference type="STRING" id="32264.T1JZ71"/>
<dbReference type="eggNOG" id="KOG1334">
    <property type="taxonomic scope" value="Eukaryota"/>
</dbReference>
<evidence type="ECO:0000313" key="6">
    <source>
        <dbReference type="Proteomes" id="UP000015104"/>
    </source>
</evidence>